<protein>
    <submittedName>
        <fullName evidence="1">Uncharacterized protein</fullName>
    </submittedName>
</protein>
<reference evidence="1" key="1">
    <citation type="submission" date="2018-02" db="EMBL/GenBank/DDBJ databases">
        <title>Rhizophora mucronata_Transcriptome.</title>
        <authorList>
            <person name="Meera S.P."/>
            <person name="Sreeshan A."/>
            <person name="Augustine A."/>
        </authorList>
    </citation>
    <scope>NUCLEOTIDE SEQUENCE</scope>
    <source>
        <tissue evidence="1">Leaf</tissue>
    </source>
</reference>
<sequence>MSNKNMVVTKVTNKTISNFILSPLISNSNNKPNSQPEFV</sequence>
<dbReference type="EMBL" id="GGEC01073450">
    <property type="protein sequence ID" value="MBX53934.1"/>
    <property type="molecule type" value="Transcribed_RNA"/>
</dbReference>
<accession>A0A2P2PGQ1</accession>
<proteinExistence type="predicted"/>
<dbReference type="AlphaFoldDB" id="A0A2P2PGQ1"/>
<evidence type="ECO:0000313" key="1">
    <source>
        <dbReference type="EMBL" id="MBX53934.1"/>
    </source>
</evidence>
<organism evidence="1">
    <name type="scientific">Rhizophora mucronata</name>
    <name type="common">Asiatic mangrove</name>
    <dbReference type="NCBI Taxonomy" id="61149"/>
    <lineage>
        <taxon>Eukaryota</taxon>
        <taxon>Viridiplantae</taxon>
        <taxon>Streptophyta</taxon>
        <taxon>Embryophyta</taxon>
        <taxon>Tracheophyta</taxon>
        <taxon>Spermatophyta</taxon>
        <taxon>Magnoliopsida</taxon>
        <taxon>eudicotyledons</taxon>
        <taxon>Gunneridae</taxon>
        <taxon>Pentapetalae</taxon>
        <taxon>rosids</taxon>
        <taxon>fabids</taxon>
        <taxon>Malpighiales</taxon>
        <taxon>Rhizophoraceae</taxon>
        <taxon>Rhizophora</taxon>
    </lineage>
</organism>
<name>A0A2P2PGQ1_RHIMU</name>